<accession>A0A4Z0H4Y9</accession>
<gene>
    <name evidence="3" type="ORF">E4663_08120</name>
</gene>
<keyword evidence="2" id="KW-0560">Oxidoreductase</keyword>
<dbReference type="GO" id="GO:0016491">
    <property type="term" value="F:oxidoreductase activity"/>
    <property type="evidence" value="ECO:0007669"/>
    <property type="project" value="UniProtKB-KW"/>
</dbReference>
<reference evidence="3 4" key="1">
    <citation type="journal article" date="2003" name="Int. J. Syst. Evol. Microbiol.">
        <title>Halobacillus salinus sp. nov., isolated from a salt lake on the coast of the East Sea in Korea.</title>
        <authorList>
            <person name="Yoon J.H."/>
            <person name="Kang K.H."/>
            <person name="Park Y.H."/>
        </authorList>
    </citation>
    <scope>NUCLEOTIDE SEQUENCE [LARGE SCALE GENOMIC DNA]</scope>
    <source>
        <strain evidence="3 4">HSL-3</strain>
    </source>
</reference>
<dbReference type="PANTHER" id="PTHR42879">
    <property type="entry name" value="3-OXOACYL-(ACYL-CARRIER-PROTEIN) REDUCTASE"/>
    <property type="match status" value="1"/>
</dbReference>
<dbReference type="GO" id="GO:0032787">
    <property type="term" value="P:monocarboxylic acid metabolic process"/>
    <property type="evidence" value="ECO:0007669"/>
    <property type="project" value="UniProtKB-ARBA"/>
</dbReference>
<name>A0A4Z0H4Y9_9BACI</name>
<dbReference type="RefSeq" id="WP_135327219.1">
    <property type="nucleotide sequence ID" value="NZ_SRJC01000001.1"/>
</dbReference>
<organism evidence="3 4">
    <name type="scientific">Halobacillus salinus</name>
    <dbReference type="NCBI Taxonomy" id="192814"/>
    <lineage>
        <taxon>Bacteria</taxon>
        <taxon>Bacillati</taxon>
        <taxon>Bacillota</taxon>
        <taxon>Bacilli</taxon>
        <taxon>Bacillales</taxon>
        <taxon>Bacillaceae</taxon>
        <taxon>Halobacillus</taxon>
    </lineage>
</organism>
<dbReference type="SUPFAM" id="SSF51735">
    <property type="entry name" value="NAD(P)-binding Rossmann-fold domains"/>
    <property type="match status" value="1"/>
</dbReference>
<dbReference type="AlphaFoldDB" id="A0A4Z0H4Y9"/>
<dbReference type="PANTHER" id="PTHR42879:SF6">
    <property type="entry name" value="NADPH-DEPENDENT REDUCTASE BACG"/>
    <property type="match status" value="1"/>
</dbReference>
<dbReference type="Pfam" id="PF13561">
    <property type="entry name" value="adh_short_C2"/>
    <property type="match status" value="1"/>
</dbReference>
<dbReference type="Gene3D" id="3.40.50.720">
    <property type="entry name" value="NAD(P)-binding Rossmann-like Domain"/>
    <property type="match status" value="1"/>
</dbReference>
<proteinExistence type="inferred from homology"/>
<dbReference type="InterPro" id="IPR036291">
    <property type="entry name" value="NAD(P)-bd_dom_sf"/>
</dbReference>
<protein>
    <submittedName>
        <fullName evidence="3">SDR family oxidoreductase</fullName>
    </submittedName>
</protein>
<dbReference type="Proteomes" id="UP000297982">
    <property type="component" value="Unassembled WGS sequence"/>
</dbReference>
<dbReference type="PRINTS" id="PR00080">
    <property type="entry name" value="SDRFAMILY"/>
</dbReference>
<sequence>MKRVAIVTGSSRGLGKAVSRRLSSDGVRVVVNYYSNQEKAEKVVAEIERDGGEAVAIQGDVTTEEGADRVVGEAERVFGQSVDIVVNNATGPQPELSLDEVSWEDYLDQLHFSVKAPLLLTKRVMGGMKHNHWGRIINIGSEVVGLGNAEFSNYVTAKSAVVGMTRSWANELGAFGITVNAVHPGFIPVERHGEVTEESAQGYVSGVPLKRLGKPEDIAAQVAFLCRDEGGFVTGQNISVNGGKTFGV</sequence>
<dbReference type="InterPro" id="IPR050259">
    <property type="entry name" value="SDR"/>
</dbReference>
<evidence type="ECO:0000313" key="4">
    <source>
        <dbReference type="Proteomes" id="UP000297982"/>
    </source>
</evidence>
<dbReference type="PRINTS" id="PR00081">
    <property type="entry name" value="GDHRDH"/>
</dbReference>
<dbReference type="STRING" id="192814.GCA_900166575_01965"/>
<comment type="similarity">
    <text evidence="1">Belongs to the short-chain dehydrogenases/reductases (SDR) family.</text>
</comment>
<dbReference type="EMBL" id="SRJC01000001">
    <property type="protein sequence ID" value="TGB04947.1"/>
    <property type="molecule type" value="Genomic_DNA"/>
</dbReference>
<keyword evidence="4" id="KW-1185">Reference proteome</keyword>
<dbReference type="InterPro" id="IPR020904">
    <property type="entry name" value="Sc_DH/Rdtase_CS"/>
</dbReference>
<comment type="caution">
    <text evidence="3">The sequence shown here is derived from an EMBL/GenBank/DDBJ whole genome shotgun (WGS) entry which is preliminary data.</text>
</comment>
<dbReference type="PROSITE" id="PS00061">
    <property type="entry name" value="ADH_SHORT"/>
    <property type="match status" value="1"/>
</dbReference>
<evidence type="ECO:0000256" key="2">
    <source>
        <dbReference type="ARBA" id="ARBA00023002"/>
    </source>
</evidence>
<evidence type="ECO:0000256" key="1">
    <source>
        <dbReference type="ARBA" id="ARBA00006484"/>
    </source>
</evidence>
<dbReference type="FunFam" id="3.40.50.720:FF:000173">
    <property type="entry name" value="3-oxoacyl-[acyl-carrier protein] reductase"/>
    <property type="match status" value="1"/>
</dbReference>
<dbReference type="InterPro" id="IPR002347">
    <property type="entry name" value="SDR_fam"/>
</dbReference>
<evidence type="ECO:0000313" key="3">
    <source>
        <dbReference type="EMBL" id="TGB04947.1"/>
    </source>
</evidence>